<dbReference type="SUPFAM" id="SSF53807">
    <property type="entry name" value="Helical backbone' metal receptor"/>
    <property type="match status" value="1"/>
</dbReference>
<dbReference type="Gene3D" id="3.40.50.1980">
    <property type="entry name" value="Nitrogenase molybdenum iron protein domain"/>
    <property type="match status" value="2"/>
</dbReference>
<accession>A0A243QC70</accession>
<dbReference type="PROSITE" id="PS51257">
    <property type="entry name" value="PROKAR_LIPOPROTEIN"/>
    <property type="match status" value="1"/>
</dbReference>
<evidence type="ECO:0000313" key="5">
    <source>
        <dbReference type="Proteomes" id="UP000194632"/>
    </source>
</evidence>
<comment type="similarity">
    <text evidence="1">Belongs to the bacterial solute-binding protein 8 family.</text>
</comment>
<organism evidence="4 5">
    <name type="scientific">Gordonia lacunae</name>
    <dbReference type="NCBI Taxonomy" id="417102"/>
    <lineage>
        <taxon>Bacteria</taxon>
        <taxon>Bacillati</taxon>
        <taxon>Actinomycetota</taxon>
        <taxon>Actinomycetes</taxon>
        <taxon>Mycobacteriales</taxon>
        <taxon>Gordoniaceae</taxon>
        <taxon>Gordonia</taxon>
    </lineage>
</organism>
<dbReference type="Pfam" id="PF01497">
    <property type="entry name" value="Peripla_BP_2"/>
    <property type="match status" value="1"/>
</dbReference>
<evidence type="ECO:0000259" key="3">
    <source>
        <dbReference type="PROSITE" id="PS50983"/>
    </source>
</evidence>
<feature type="chain" id="PRO_5038399557" evidence="2">
    <location>
        <begin position="31"/>
        <end position="357"/>
    </location>
</feature>
<protein>
    <submittedName>
        <fullName evidence="4">ABC transporter substrate-binding protein</fullName>
    </submittedName>
</protein>
<reference evidence="4 5" key="1">
    <citation type="submission" date="2017-05" db="EMBL/GenBank/DDBJ databases">
        <title>Biotechnological potential of actinobacteria isolated from South African environments.</title>
        <authorList>
            <person name="Le Roes-Hill M."/>
            <person name="Prins A."/>
            <person name="Durrell K.A."/>
        </authorList>
    </citation>
    <scope>NUCLEOTIDE SEQUENCE [LARGE SCALE GENOMIC DNA]</scope>
    <source>
        <strain evidence="4">BS2</strain>
    </source>
</reference>
<dbReference type="PROSITE" id="PS50983">
    <property type="entry name" value="FE_B12_PBP"/>
    <property type="match status" value="1"/>
</dbReference>
<evidence type="ECO:0000256" key="1">
    <source>
        <dbReference type="ARBA" id="ARBA00008814"/>
    </source>
</evidence>
<keyword evidence="2" id="KW-0732">Signal</keyword>
<proteinExistence type="inferred from homology"/>
<dbReference type="InterPro" id="IPR002491">
    <property type="entry name" value="ABC_transptr_periplasmic_BD"/>
</dbReference>
<evidence type="ECO:0000313" key="4">
    <source>
        <dbReference type="EMBL" id="OUC78918.1"/>
    </source>
</evidence>
<comment type="caution">
    <text evidence="4">The sequence shown here is derived from an EMBL/GenBank/DDBJ whole genome shotgun (WGS) entry which is preliminary data.</text>
</comment>
<keyword evidence="5" id="KW-1185">Reference proteome</keyword>
<dbReference type="EMBL" id="NGFO01000010">
    <property type="protein sequence ID" value="OUC78918.1"/>
    <property type="molecule type" value="Genomic_DNA"/>
</dbReference>
<feature type="signal peptide" evidence="2">
    <location>
        <begin position="1"/>
        <end position="30"/>
    </location>
</feature>
<sequence length="357" mass="37340">MTRPTTARRSRTPLATATLAAALVVAGCSATPPTDETADRKSVTLINCGADATYDVPVERVVATSNGANVGTILKVGGLDKLAAVSLNANNDVVMESIFGPGIADVPHLEGSSITMETVLGADADLVVGSYSGLFKGASGVTPESLQANDIASYVISDSCRQGGDAPDKLGTMDPWDALRADVENYGILFGTEEIATAAGTELDDRLRRLRSAPRPATAPRVLIYDSGEEDLYTSGGNGAPNGIVDVAGGANVFADVDNTWFRASWETVASADPDVIVIMDYKKSADEVQGKIDAIKARAGLRDTAAVRDNRFVVLPLAMFTSGYPNIYGAEELRKSLEEYGLVPASGIDFTATLGR</sequence>
<dbReference type="AlphaFoldDB" id="A0A243QC70"/>
<dbReference type="InterPro" id="IPR050902">
    <property type="entry name" value="ABC_Transporter_SBP"/>
</dbReference>
<dbReference type="Proteomes" id="UP000194632">
    <property type="component" value="Unassembled WGS sequence"/>
</dbReference>
<gene>
    <name evidence="4" type="ORF">CA982_11055</name>
</gene>
<evidence type="ECO:0000256" key="2">
    <source>
        <dbReference type="SAM" id="SignalP"/>
    </source>
</evidence>
<dbReference type="OrthoDB" id="9797850at2"/>
<dbReference type="RefSeq" id="WP_086535381.1">
    <property type="nucleotide sequence ID" value="NZ_NGFO01000010.1"/>
</dbReference>
<dbReference type="PANTHER" id="PTHR30535:SF7">
    <property type="entry name" value="IRON(III) DICITRATE-BINDING PROTEIN"/>
    <property type="match status" value="1"/>
</dbReference>
<dbReference type="STRING" id="417102.CA982_11055"/>
<dbReference type="PANTHER" id="PTHR30535">
    <property type="entry name" value="VITAMIN B12-BINDING PROTEIN"/>
    <property type="match status" value="1"/>
</dbReference>
<name>A0A243QC70_9ACTN</name>
<feature type="domain" description="Fe/B12 periplasmic-binding" evidence="3">
    <location>
        <begin position="61"/>
        <end position="346"/>
    </location>
</feature>